<protein>
    <recommendedName>
        <fullName evidence="7">Sugar phosphate transporter domain-containing protein</fullName>
    </recommendedName>
</protein>
<proteinExistence type="predicted"/>
<dbReference type="PANTHER" id="PTHR11132">
    <property type="entry name" value="SOLUTE CARRIER FAMILY 35"/>
    <property type="match status" value="1"/>
</dbReference>
<dbReference type="Pfam" id="PF03151">
    <property type="entry name" value="TPT"/>
    <property type="match status" value="1"/>
</dbReference>
<evidence type="ECO:0000256" key="5">
    <source>
        <dbReference type="SAM" id="Phobius"/>
    </source>
</evidence>
<dbReference type="InterPro" id="IPR050186">
    <property type="entry name" value="TPT_transporter"/>
</dbReference>
<dbReference type="Proteomes" id="UP001530315">
    <property type="component" value="Unassembled WGS sequence"/>
</dbReference>
<accession>A0ABD3P175</accession>
<feature type="transmembrane region" description="Helical" evidence="5">
    <location>
        <begin position="124"/>
        <end position="145"/>
    </location>
</feature>
<feature type="transmembrane region" description="Helical" evidence="5">
    <location>
        <begin position="197"/>
        <end position="224"/>
    </location>
</feature>
<sequence>MRISLAISLVSLSTATYAFVPHHMQQPLSIKPILSSTTVKSPFKTSNNNVNLSRTARKADVAYPVDGTCDPFDPESSEFCTVDPEEIDGSLNRTVRLTVLFALWYVLNIGYNIGNKRVLNALPLPWTAATVELFFGFPYVAFLWLSGLRKSPKLSFDNIKTLSSQAFFLAATHVSGVVSFGAGAISFTHILKATEPVWSALILAIGFGEFLPLPVYLSLVPIMGGVGLASLKELSFTWLSFTAGTISAVTSAAKAILSKKVLDGKPMGENLTPANMFAVLTILGFLFILPASLLMEGPAKISAAYTASLAAGYTKAQLIRLLGVSGFLYYLYNEVAFLALSEVAPVTHAVANTVKRVVIIIASILVFRNPVSKLGAIGSAIAVLGAMGYSVAKSKCKPKPKVA</sequence>
<feature type="chain" id="PRO_5044867169" description="Sugar phosphate transporter domain-containing protein" evidence="6">
    <location>
        <begin position="19"/>
        <end position="403"/>
    </location>
</feature>
<evidence type="ECO:0000256" key="6">
    <source>
        <dbReference type="SAM" id="SignalP"/>
    </source>
</evidence>
<evidence type="ECO:0000256" key="4">
    <source>
        <dbReference type="ARBA" id="ARBA00023136"/>
    </source>
</evidence>
<comment type="subcellular location">
    <subcellularLocation>
        <location evidence="1">Membrane</location>
        <topology evidence="1">Multi-pass membrane protein</topology>
    </subcellularLocation>
</comment>
<dbReference type="GO" id="GO:0016020">
    <property type="term" value="C:membrane"/>
    <property type="evidence" value="ECO:0007669"/>
    <property type="project" value="UniProtKB-SubCell"/>
</dbReference>
<gene>
    <name evidence="8" type="ORF">ACHAW5_000546</name>
</gene>
<keyword evidence="6" id="KW-0732">Signal</keyword>
<feature type="transmembrane region" description="Helical" evidence="5">
    <location>
        <begin position="236"/>
        <end position="257"/>
    </location>
</feature>
<evidence type="ECO:0000256" key="2">
    <source>
        <dbReference type="ARBA" id="ARBA00022692"/>
    </source>
</evidence>
<evidence type="ECO:0000259" key="7">
    <source>
        <dbReference type="Pfam" id="PF03151"/>
    </source>
</evidence>
<feature type="domain" description="Sugar phosphate transporter" evidence="7">
    <location>
        <begin position="96"/>
        <end position="390"/>
    </location>
</feature>
<evidence type="ECO:0000256" key="3">
    <source>
        <dbReference type="ARBA" id="ARBA00022989"/>
    </source>
</evidence>
<evidence type="ECO:0000256" key="1">
    <source>
        <dbReference type="ARBA" id="ARBA00004141"/>
    </source>
</evidence>
<feature type="transmembrane region" description="Helical" evidence="5">
    <location>
        <begin position="346"/>
        <end position="367"/>
    </location>
</feature>
<evidence type="ECO:0000313" key="8">
    <source>
        <dbReference type="EMBL" id="KAL3781231.1"/>
    </source>
</evidence>
<dbReference type="AlphaFoldDB" id="A0ABD3P175"/>
<name>A0ABD3P175_9STRA</name>
<feature type="transmembrane region" description="Helical" evidence="5">
    <location>
        <begin position="166"/>
        <end position="191"/>
    </location>
</feature>
<comment type="caution">
    <text evidence="8">The sequence shown here is derived from an EMBL/GenBank/DDBJ whole genome shotgun (WGS) entry which is preliminary data.</text>
</comment>
<dbReference type="InterPro" id="IPR004853">
    <property type="entry name" value="Sugar_P_trans_dom"/>
</dbReference>
<feature type="transmembrane region" description="Helical" evidence="5">
    <location>
        <begin position="277"/>
        <end position="297"/>
    </location>
</feature>
<keyword evidence="4 5" id="KW-0472">Membrane</keyword>
<evidence type="ECO:0000313" key="9">
    <source>
        <dbReference type="Proteomes" id="UP001530315"/>
    </source>
</evidence>
<keyword evidence="3 5" id="KW-1133">Transmembrane helix</keyword>
<dbReference type="EMBL" id="JALLAZ020001077">
    <property type="protein sequence ID" value="KAL3781231.1"/>
    <property type="molecule type" value="Genomic_DNA"/>
</dbReference>
<organism evidence="8 9">
    <name type="scientific">Stephanodiscus triporus</name>
    <dbReference type="NCBI Taxonomy" id="2934178"/>
    <lineage>
        <taxon>Eukaryota</taxon>
        <taxon>Sar</taxon>
        <taxon>Stramenopiles</taxon>
        <taxon>Ochrophyta</taxon>
        <taxon>Bacillariophyta</taxon>
        <taxon>Coscinodiscophyceae</taxon>
        <taxon>Thalassiosirophycidae</taxon>
        <taxon>Stephanodiscales</taxon>
        <taxon>Stephanodiscaceae</taxon>
        <taxon>Stephanodiscus</taxon>
    </lineage>
</organism>
<reference evidence="8 9" key="1">
    <citation type="submission" date="2024-10" db="EMBL/GenBank/DDBJ databases">
        <title>Updated reference genomes for cyclostephanoid diatoms.</title>
        <authorList>
            <person name="Roberts W.R."/>
            <person name="Alverson A.J."/>
        </authorList>
    </citation>
    <scope>NUCLEOTIDE SEQUENCE [LARGE SCALE GENOMIC DNA]</scope>
    <source>
        <strain evidence="8 9">AJA276-08</strain>
    </source>
</reference>
<feature type="transmembrane region" description="Helical" evidence="5">
    <location>
        <begin position="374"/>
        <end position="392"/>
    </location>
</feature>
<keyword evidence="9" id="KW-1185">Reference proteome</keyword>
<feature type="transmembrane region" description="Helical" evidence="5">
    <location>
        <begin position="318"/>
        <end position="340"/>
    </location>
</feature>
<keyword evidence="2 5" id="KW-0812">Transmembrane</keyword>
<feature type="signal peptide" evidence="6">
    <location>
        <begin position="1"/>
        <end position="18"/>
    </location>
</feature>